<dbReference type="InterPro" id="IPR016786">
    <property type="entry name" value="YdeI_bac"/>
</dbReference>
<organism evidence="2 3">
    <name type="scientific">Rubinisphaera brasiliensis (strain ATCC 49424 / DSM 5305 / JCM 21570 / IAM 15109 / NBRC 103401 / IFAM 1448)</name>
    <name type="common">Planctomyces brasiliensis</name>
    <dbReference type="NCBI Taxonomy" id="756272"/>
    <lineage>
        <taxon>Bacteria</taxon>
        <taxon>Pseudomonadati</taxon>
        <taxon>Planctomycetota</taxon>
        <taxon>Planctomycetia</taxon>
        <taxon>Planctomycetales</taxon>
        <taxon>Planctomycetaceae</taxon>
        <taxon>Rubinisphaera</taxon>
    </lineage>
</organism>
<dbReference type="OrthoDB" id="214150at2"/>
<dbReference type="HOGENOM" id="CLU_116201_0_0_0"/>
<dbReference type="RefSeq" id="WP_013631038.1">
    <property type="nucleotide sequence ID" value="NC_015174.1"/>
</dbReference>
<evidence type="ECO:0000259" key="1">
    <source>
        <dbReference type="Pfam" id="PF08818"/>
    </source>
</evidence>
<keyword evidence="3" id="KW-1185">Reference proteome</keyword>
<dbReference type="Pfam" id="PF08818">
    <property type="entry name" value="DUF1801"/>
    <property type="match status" value="1"/>
</dbReference>
<dbReference type="eggNOG" id="COG4430">
    <property type="taxonomic scope" value="Bacteria"/>
</dbReference>
<dbReference type="KEGG" id="pbs:Plabr_4763"/>
<accession>F0SR83</accession>
<evidence type="ECO:0000313" key="3">
    <source>
        <dbReference type="Proteomes" id="UP000006860"/>
    </source>
</evidence>
<dbReference type="Gene3D" id="3.90.1150.200">
    <property type="match status" value="1"/>
</dbReference>
<sequence>MHPDVEEFFSRQDNWRDELIELRRIALESGLTEEFKWRSPCYTLDGCNVVILASLKACCTIGFFKGVLLTDPDNILDKPGDNSRAARVVRCTSVDQIRKLEPALKACLEEAIAAERAGLKVDTSQATPPEIPRELHDAFAADPDLEPAFSALTPGRQRAFLLQFNSAKQAKTRAARIDKAKPRILAGKGPNDCICGLTNRPPGCDGSHKVLGKG</sequence>
<dbReference type="EMBL" id="CP002546">
    <property type="protein sequence ID" value="ADY62334.1"/>
    <property type="molecule type" value="Genomic_DNA"/>
</dbReference>
<dbReference type="PIRSF" id="PIRSF021308">
    <property type="entry name" value="UCP021308"/>
    <property type="match status" value="1"/>
</dbReference>
<dbReference type="InterPro" id="IPR014922">
    <property type="entry name" value="YdhG-like"/>
</dbReference>
<feature type="domain" description="YdhG-like" evidence="1">
    <location>
        <begin position="15"/>
        <end position="112"/>
    </location>
</feature>
<dbReference type="AlphaFoldDB" id="F0SR83"/>
<protein>
    <recommendedName>
        <fullName evidence="1">YdhG-like domain-containing protein</fullName>
    </recommendedName>
</protein>
<dbReference type="Proteomes" id="UP000006860">
    <property type="component" value="Chromosome"/>
</dbReference>
<name>F0SR83_RUBBR</name>
<evidence type="ECO:0000313" key="2">
    <source>
        <dbReference type="EMBL" id="ADY62334.1"/>
    </source>
</evidence>
<dbReference type="Pfam" id="PF13376">
    <property type="entry name" value="OmdA"/>
    <property type="match status" value="1"/>
</dbReference>
<dbReference type="STRING" id="756272.Plabr_4763"/>
<proteinExistence type="predicted"/>
<gene>
    <name evidence="2" type="ordered locus">Plabr_4763</name>
</gene>
<reference evidence="3" key="1">
    <citation type="submission" date="2011-02" db="EMBL/GenBank/DDBJ databases">
        <title>The complete genome of Planctomyces brasiliensis DSM 5305.</title>
        <authorList>
            <person name="Lucas S."/>
            <person name="Copeland A."/>
            <person name="Lapidus A."/>
            <person name="Bruce D."/>
            <person name="Goodwin L."/>
            <person name="Pitluck S."/>
            <person name="Kyrpides N."/>
            <person name="Mavromatis K."/>
            <person name="Pagani I."/>
            <person name="Ivanova N."/>
            <person name="Ovchinnikova G."/>
            <person name="Lu M."/>
            <person name="Detter J.C."/>
            <person name="Han C."/>
            <person name="Land M."/>
            <person name="Hauser L."/>
            <person name="Markowitz V."/>
            <person name="Cheng J.-F."/>
            <person name="Hugenholtz P."/>
            <person name="Woyke T."/>
            <person name="Wu D."/>
            <person name="Tindall B."/>
            <person name="Pomrenke H.G."/>
            <person name="Brambilla E."/>
            <person name="Klenk H.-P."/>
            <person name="Eisen J.A."/>
        </authorList>
    </citation>
    <scope>NUCLEOTIDE SEQUENCE [LARGE SCALE GENOMIC DNA]</scope>
    <source>
        <strain evidence="3">ATCC 49424 / DSM 5305 / JCM 21570 / NBRC 103401 / IFAM 1448</strain>
    </source>
</reference>
<dbReference type="SUPFAM" id="SSF159888">
    <property type="entry name" value="YdhG-like"/>
    <property type="match status" value="1"/>
</dbReference>